<comment type="caution">
    <text evidence="2">The sequence shown here is derived from an EMBL/GenBank/DDBJ whole genome shotgun (WGS) entry which is preliminary data.</text>
</comment>
<evidence type="ECO:0000313" key="2">
    <source>
        <dbReference type="EMBL" id="GBE59030.1"/>
    </source>
</evidence>
<reference evidence="2 3" key="1">
    <citation type="journal article" date="2017" name="BMC Genomics">
        <title>Whole-genome assembly of Babesia ovata and comparative genomics between closely related pathogens.</title>
        <authorList>
            <person name="Yamagishi J."/>
            <person name="Asada M."/>
            <person name="Hakimi H."/>
            <person name="Tanaka T.Q."/>
            <person name="Sugimoto C."/>
            <person name="Kawazu S."/>
        </authorList>
    </citation>
    <scope>NUCLEOTIDE SEQUENCE [LARGE SCALE GENOMIC DNA]</scope>
    <source>
        <strain evidence="2 3">Miyake</strain>
    </source>
</reference>
<dbReference type="Proteomes" id="UP000236319">
    <property type="component" value="Unassembled WGS sequence"/>
</dbReference>
<name>A0A2H6K7R5_9APIC</name>
<dbReference type="AlphaFoldDB" id="A0A2H6K7R5"/>
<keyword evidence="3" id="KW-1185">Reference proteome</keyword>
<organism evidence="2 3">
    <name type="scientific">Babesia ovata</name>
    <dbReference type="NCBI Taxonomy" id="189622"/>
    <lineage>
        <taxon>Eukaryota</taxon>
        <taxon>Sar</taxon>
        <taxon>Alveolata</taxon>
        <taxon>Apicomplexa</taxon>
        <taxon>Aconoidasida</taxon>
        <taxon>Piroplasmida</taxon>
        <taxon>Babesiidae</taxon>
        <taxon>Babesia</taxon>
    </lineage>
</organism>
<protein>
    <submittedName>
        <fullName evidence="2">Extracellular matrix-binding ebh, putative</fullName>
    </submittedName>
</protein>
<gene>
    <name evidence="2" type="ORF">BOVATA_005230</name>
</gene>
<dbReference type="EMBL" id="BDSA01000001">
    <property type="protein sequence ID" value="GBE59030.1"/>
    <property type="molecule type" value="Genomic_DNA"/>
</dbReference>
<dbReference type="VEuPathDB" id="PiroplasmaDB:BOVATA_005230"/>
<sequence>MMTLKSPTNSTDQAEEDLKTQVDSLHSWIGTAEEIRQKAQKKAEEAYSKLDVHAELSNNVQKIVDANKVIEGVHKGLNSFEKSLEAWNQQAGKVLDGAISKATEVHDSLNPDEKSKDGIGKSIEVINTSSESIKKANITLGAEVGNLQSWRSAAESVIQKANEKCNDILQKVQTDKNAPAGVIFKKAQTLQDMGKKLLQAAQKAKQEVGEKVTEALQAVVRMDKSLKVDLKGVKTEIKKGITEVITSLRVNDLDKEVIKDLGTLKERIEGLAKDLPNNGKNDLVKDKLEVLEKHKTSNLDIVVNKIKDETNTNLEKNFNEHIQQKLHNAVGAVDSAIEKLGGEFGLNSGQTQSENKVEKIFNKIKEEVYKILNGDGKKGLNGIATGLIHSYAKGFVNFNGIVGGWMEGTLGRDAKHGDDGKAPKTWLGYYVEERKNTGRSGDDAARQRRDEILAVRNGIKKAIGSTFEAAIGKACRTVEQTNGNIETTIKAVKQACEHFVRELDNELKTGIDNLADQIFKKSPEGSAAAGTKPYLKVAVEATLLGLSATTSQVANEIESILLGDYRVGNYGNNSTSIAAELDAVHGYTKALNDKLNKATQYGSKPPTPVPGTAQAVDSKLEAVRNMVNSTITDDFKKKVKHDLATEVGRLPIAIQQFDEKAQTQIRAAAKTAIGKTAGQFQMKSDGSEIDVEANMPTFHGTYDTIQKQLQGKLYAEVDTHIGKDHKSAKSWS</sequence>
<dbReference type="GeneID" id="39872800"/>
<dbReference type="OrthoDB" id="367049at2759"/>
<evidence type="ECO:0000313" key="3">
    <source>
        <dbReference type="Proteomes" id="UP000236319"/>
    </source>
</evidence>
<accession>A0A2H6K7R5</accession>
<evidence type="ECO:0000256" key="1">
    <source>
        <dbReference type="SAM" id="Coils"/>
    </source>
</evidence>
<keyword evidence="1" id="KW-0175">Coiled coil</keyword>
<proteinExistence type="predicted"/>
<feature type="coiled-coil region" evidence="1">
    <location>
        <begin position="151"/>
        <end position="207"/>
    </location>
</feature>
<dbReference type="RefSeq" id="XP_028865273.1">
    <property type="nucleotide sequence ID" value="XM_029009440.1"/>
</dbReference>